<name>A0A8J4Y1V4_CHIOP</name>
<gene>
    <name evidence="2" type="ORF">GWK47_001267</name>
</gene>
<feature type="region of interest" description="Disordered" evidence="1">
    <location>
        <begin position="139"/>
        <end position="159"/>
    </location>
</feature>
<evidence type="ECO:0000313" key="2">
    <source>
        <dbReference type="EMBL" id="KAG0715619.1"/>
    </source>
</evidence>
<sequence length="221" mass="22489">MSQGRAGLPPSTHPLPPHCLFPGVTVVVGRTGCEGVAHLCQAFEAPLGWRGPAGEAGGAWDGRSLKLVITLRLNCCMVQSGWLAGWGVFATPHPPGVSVASAAEPRPTAPHTDWDSLCTKPRPVSCVALGGGSPGCHATPPSVFSSPPPGRHRKANQTEPRGRCATVCLPGGARLSVSATLISLMLQLREQLQGEGLVGVEVTAAAAVASVPPSAASAPLV</sequence>
<dbReference type="EMBL" id="JACEEZ010019539">
    <property type="protein sequence ID" value="KAG0715619.1"/>
    <property type="molecule type" value="Genomic_DNA"/>
</dbReference>
<reference evidence="2" key="1">
    <citation type="submission" date="2020-07" db="EMBL/GenBank/DDBJ databases">
        <title>The High-quality genome of the commercially important snow crab, Chionoecetes opilio.</title>
        <authorList>
            <person name="Jeong J.-H."/>
            <person name="Ryu S."/>
        </authorList>
    </citation>
    <scope>NUCLEOTIDE SEQUENCE</scope>
    <source>
        <strain evidence="2">MADBK_172401_WGS</strain>
        <tissue evidence="2">Digestive gland</tissue>
    </source>
</reference>
<keyword evidence="3" id="KW-1185">Reference proteome</keyword>
<protein>
    <submittedName>
        <fullName evidence="2">Uncharacterized protein</fullName>
    </submittedName>
</protein>
<comment type="caution">
    <text evidence="2">The sequence shown here is derived from an EMBL/GenBank/DDBJ whole genome shotgun (WGS) entry which is preliminary data.</text>
</comment>
<dbReference type="Proteomes" id="UP000770661">
    <property type="component" value="Unassembled WGS sequence"/>
</dbReference>
<accession>A0A8J4Y1V4</accession>
<dbReference type="AlphaFoldDB" id="A0A8J4Y1V4"/>
<organism evidence="2 3">
    <name type="scientific">Chionoecetes opilio</name>
    <name type="common">Atlantic snow crab</name>
    <name type="synonym">Cancer opilio</name>
    <dbReference type="NCBI Taxonomy" id="41210"/>
    <lineage>
        <taxon>Eukaryota</taxon>
        <taxon>Metazoa</taxon>
        <taxon>Ecdysozoa</taxon>
        <taxon>Arthropoda</taxon>
        <taxon>Crustacea</taxon>
        <taxon>Multicrustacea</taxon>
        <taxon>Malacostraca</taxon>
        <taxon>Eumalacostraca</taxon>
        <taxon>Eucarida</taxon>
        <taxon>Decapoda</taxon>
        <taxon>Pleocyemata</taxon>
        <taxon>Brachyura</taxon>
        <taxon>Eubrachyura</taxon>
        <taxon>Majoidea</taxon>
        <taxon>Majidae</taxon>
        <taxon>Chionoecetes</taxon>
    </lineage>
</organism>
<evidence type="ECO:0000256" key="1">
    <source>
        <dbReference type="SAM" id="MobiDB-lite"/>
    </source>
</evidence>
<evidence type="ECO:0000313" key="3">
    <source>
        <dbReference type="Proteomes" id="UP000770661"/>
    </source>
</evidence>
<proteinExistence type="predicted"/>